<comment type="caution">
    <text evidence="1">The sequence shown here is derived from an EMBL/GenBank/DDBJ whole genome shotgun (WGS) entry which is preliminary data.</text>
</comment>
<gene>
    <name evidence="1" type="ORF">RYX56_23290</name>
</gene>
<sequence length="87" mass="9230">EARPAADSARAAFDRAAREAEAWRAEAEGRLVAERDLAALDSIAAAYAHYQRAALVVVRRTGQTGYSGAAPAEAAARNGYVRVETAR</sequence>
<name>A0ABU3XHF0_9BACI</name>
<organism evidence="1 2">
    <name type="scientific">Alkalihalophilus lindianensis</name>
    <dbReference type="NCBI Taxonomy" id="1630542"/>
    <lineage>
        <taxon>Bacteria</taxon>
        <taxon>Bacillati</taxon>
        <taxon>Bacillota</taxon>
        <taxon>Bacilli</taxon>
        <taxon>Bacillales</taxon>
        <taxon>Bacillaceae</taxon>
        <taxon>Alkalihalophilus</taxon>
    </lineage>
</organism>
<evidence type="ECO:0000313" key="2">
    <source>
        <dbReference type="Proteomes" id="UP001287282"/>
    </source>
</evidence>
<proteinExistence type="predicted"/>
<accession>A0ABU3XHF0</accession>
<reference evidence="1 2" key="1">
    <citation type="submission" date="2023-10" db="EMBL/GenBank/DDBJ databases">
        <title>Screening of Alkalihalobacillus lindianensis BZ-TG-R113 and Its Alleviation of Salt Stress on Rapeseed Growth.</title>
        <authorList>
            <person name="Zhao B."/>
            <person name="Guo T."/>
        </authorList>
    </citation>
    <scope>NUCLEOTIDE SEQUENCE [LARGE SCALE GENOMIC DNA]</scope>
    <source>
        <strain evidence="1 2">BZ-TG-R113</strain>
    </source>
</reference>
<dbReference type="Proteomes" id="UP001287282">
    <property type="component" value="Unassembled WGS sequence"/>
</dbReference>
<dbReference type="EMBL" id="JAWJBA010000526">
    <property type="protein sequence ID" value="MDV2687275.1"/>
    <property type="molecule type" value="Genomic_DNA"/>
</dbReference>
<dbReference type="RefSeq" id="WP_317124249.1">
    <property type="nucleotide sequence ID" value="NZ_JAWJBA010000526.1"/>
</dbReference>
<keyword evidence="2" id="KW-1185">Reference proteome</keyword>
<feature type="non-terminal residue" evidence="1">
    <location>
        <position position="1"/>
    </location>
</feature>
<protein>
    <submittedName>
        <fullName evidence="1">Uncharacterized protein</fullName>
    </submittedName>
</protein>
<feature type="non-terminal residue" evidence="1">
    <location>
        <position position="87"/>
    </location>
</feature>
<evidence type="ECO:0000313" key="1">
    <source>
        <dbReference type="EMBL" id="MDV2687275.1"/>
    </source>
</evidence>